<evidence type="ECO:0000259" key="6">
    <source>
        <dbReference type="Pfam" id="PF02826"/>
    </source>
</evidence>
<dbReference type="PATRIC" id="fig|408015.6.peg.139"/>
<keyword evidence="2 4" id="KW-0560">Oxidoreductase</keyword>
<dbReference type="InterPro" id="IPR006139">
    <property type="entry name" value="D-isomer_2_OHA_DH_cat_dom"/>
</dbReference>
<dbReference type="GO" id="GO:0005829">
    <property type="term" value="C:cytosol"/>
    <property type="evidence" value="ECO:0007669"/>
    <property type="project" value="TreeGrafter"/>
</dbReference>
<organism evidence="7 8">
    <name type="scientific">Streptomyces xiamenensis</name>
    <dbReference type="NCBI Taxonomy" id="408015"/>
    <lineage>
        <taxon>Bacteria</taxon>
        <taxon>Bacillati</taxon>
        <taxon>Actinomycetota</taxon>
        <taxon>Actinomycetes</taxon>
        <taxon>Kitasatosporales</taxon>
        <taxon>Streptomycetaceae</taxon>
        <taxon>Streptomyces</taxon>
    </lineage>
</organism>
<evidence type="ECO:0000256" key="1">
    <source>
        <dbReference type="ARBA" id="ARBA00005854"/>
    </source>
</evidence>
<dbReference type="Gene3D" id="3.40.50.720">
    <property type="entry name" value="NAD(P)-binding Rossmann-like Domain"/>
    <property type="match status" value="2"/>
</dbReference>
<keyword evidence="8" id="KW-1185">Reference proteome</keyword>
<evidence type="ECO:0000256" key="3">
    <source>
        <dbReference type="ARBA" id="ARBA00023027"/>
    </source>
</evidence>
<name>A0A0F7CMP2_9ACTN</name>
<evidence type="ECO:0000256" key="2">
    <source>
        <dbReference type="ARBA" id="ARBA00023002"/>
    </source>
</evidence>
<dbReference type="STRING" id="408015.SXIM_01220"/>
<dbReference type="InterPro" id="IPR006140">
    <property type="entry name" value="D-isomer_DH_NAD-bd"/>
</dbReference>
<dbReference type="InterPro" id="IPR036291">
    <property type="entry name" value="NAD(P)-bd_dom_sf"/>
</dbReference>
<feature type="domain" description="D-isomer specific 2-hydroxyacid dehydrogenase catalytic" evidence="5">
    <location>
        <begin position="60"/>
        <end position="330"/>
    </location>
</feature>
<dbReference type="Pfam" id="PF00389">
    <property type="entry name" value="2-Hacid_dh"/>
    <property type="match status" value="1"/>
</dbReference>
<evidence type="ECO:0000259" key="5">
    <source>
        <dbReference type="Pfam" id="PF00389"/>
    </source>
</evidence>
<sequence length="339" mass="35882">MPSIHNGAARPAALFVMDPAHLPRLFPPGVRERLSGVLRLPDDAAPHPVPAGGIDPAEVEVLITGWGCAPLTEPVLSGLPRLRAVLHAAGSVKHHITEACWERGLSVSSAAAANALPVAEFTLGAMLLSGKDALGTAARYTAERRPPAAARTHTMGNYRRRVGIVGASRIGRRVIELLRPFDFEVAVHDPYLRAEEARELGVAPLPLDELCAVSTVLSLHAPAVPATRRLLDARRLALLPDGATVINTARGSLVDQNALEAELVSGRISAVLDVTEPEPLPVDSPLFGLENVLLTPHIAGALGNELERLGEVVAQEAAALCAGRPLRHRVQRSDLDTIA</sequence>
<feature type="domain" description="D-isomer specific 2-hydroxyacid dehydrogenase NAD-binding" evidence="6">
    <location>
        <begin position="148"/>
        <end position="299"/>
    </location>
</feature>
<evidence type="ECO:0000313" key="7">
    <source>
        <dbReference type="EMBL" id="AKG41506.1"/>
    </source>
</evidence>
<dbReference type="Pfam" id="PF02826">
    <property type="entry name" value="2-Hacid_dh_C"/>
    <property type="match status" value="1"/>
</dbReference>
<dbReference type="GO" id="GO:0030267">
    <property type="term" value="F:glyoxylate reductase (NADPH) activity"/>
    <property type="evidence" value="ECO:0007669"/>
    <property type="project" value="TreeGrafter"/>
</dbReference>
<accession>A0A0F7CMP2</accession>
<dbReference type="AlphaFoldDB" id="A0A0F7CMP2"/>
<evidence type="ECO:0000256" key="4">
    <source>
        <dbReference type="RuleBase" id="RU003719"/>
    </source>
</evidence>
<keyword evidence="3" id="KW-0520">NAD</keyword>
<dbReference type="KEGG" id="sxi:SXIM_01220"/>
<comment type="similarity">
    <text evidence="1 4">Belongs to the D-isomer specific 2-hydroxyacid dehydrogenase family.</text>
</comment>
<proteinExistence type="inferred from homology"/>
<reference evidence="7" key="1">
    <citation type="submission" date="2019-08" db="EMBL/GenBank/DDBJ databases">
        <title>Complete genome sequence of a mangrove-derived Streptomyces xiamenensis.</title>
        <authorList>
            <person name="Xu J."/>
        </authorList>
    </citation>
    <scope>NUCLEOTIDE SEQUENCE</scope>
    <source>
        <strain evidence="7">318</strain>
    </source>
</reference>
<dbReference type="InterPro" id="IPR050223">
    <property type="entry name" value="D-isomer_2-hydroxyacid_DH"/>
</dbReference>
<dbReference type="Proteomes" id="UP000034034">
    <property type="component" value="Chromosome"/>
</dbReference>
<dbReference type="HOGENOM" id="CLU_019796_1_3_11"/>
<dbReference type="SUPFAM" id="SSF51735">
    <property type="entry name" value="NAD(P)-binding Rossmann-fold domains"/>
    <property type="match status" value="1"/>
</dbReference>
<dbReference type="PANTHER" id="PTHR10996:SF178">
    <property type="entry name" value="2-HYDROXYACID DEHYDROGENASE YGL185C-RELATED"/>
    <property type="match status" value="1"/>
</dbReference>
<protein>
    <submittedName>
        <fullName evidence="7">4-phosphoerythronate dehydrogenase</fullName>
    </submittedName>
</protein>
<dbReference type="CDD" id="cd12167">
    <property type="entry name" value="2-Hacid_dh_8"/>
    <property type="match status" value="1"/>
</dbReference>
<dbReference type="GO" id="GO:0016618">
    <property type="term" value="F:hydroxypyruvate reductase [NAD(P)H] activity"/>
    <property type="evidence" value="ECO:0007669"/>
    <property type="project" value="TreeGrafter"/>
</dbReference>
<dbReference type="EMBL" id="CP009922">
    <property type="protein sequence ID" value="AKG41506.1"/>
    <property type="molecule type" value="Genomic_DNA"/>
</dbReference>
<dbReference type="RefSeq" id="WP_030738532.1">
    <property type="nucleotide sequence ID" value="NZ_CP009922.3"/>
</dbReference>
<gene>
    <name evidence="7" type="ORF">SXIM_01220</name>
</gene>
<dbReference type="PANTHER" id="PTHR10996">
    <property type="entry name" value="2-HYDROXYACID DEHYDROGENASE-RELATED"/>
    <property type="match status" value="1"/>
</dbReference>
<evidence type="ECO:0000313" key="8">
    <source>
        <dbReference type="Proteomes" id="UP000034034"/>
    </source>
</evidence>
<dbReference type="GO" id="GO:0051287">
    <property type="term" value="F:NAD binding"/>
    <property type="evidence" value="ECO:0007669"/>
    <property type="project" value="InterPro"/>
</dbReference>
<dbReference type="SUPFAM" id="SSF52283">
    <property type="entry name" value="Formate/glycerate dehydrogenase catalytic domain-like"/>
    <property type="match status" value="1"/>
</dbReference>